<dbReference type="InParanoid" id="D7FHX4"/>
<dbReference type="AlphaFoldDB" id="D7FHX4"/>
<evidence type="ECO:0000313" key="3">
    <source>
        <dbReference type="Proteomes" id="UP000002630"/>
    </source>
</evidence>
<reference evidence="2 3" key="1">
    <citation type="journal article" date="2010" name="Nature">
        <title>The Ectocarpus genome and the independent evolution of multicellularity in brown algae.</title>
        <authorList>
            <person name="Cock J.M."/>
            <person name="Sterck L."/>
            <person name="Rouze P."/>
            <person name="Scornet D."/>
            <person name="Allen A.E."/>
            <person name="Amoutzias G."/>
            <person name="Anthouard V."/>
            <person name="Artiguenave F."/>
            <person name="Aury J.M."/>
            <person name="Badger J.H."/>
            <person name="Beszteri B."/>
            <person name="Billiau K."/>
            <person name="Bonnet E."/>
            <person name="Bothwell J.H."/>
            <person name="Bowler C."/>
            <person name="Boyen C."/>
            <person name="Brownlee C."/>
            <person name="Carrano C.J."/>
            <person name="Charrier B."/>
            <person name="Cho G.Y."/>
            <person name="Coelho S.M."/>
            <person name="Collen J."/>
            <person name="Corre E."/>
            <person name="Da Silva C."/>
            <person name="Delage L."/>
            <person name="Delaroque N."/>
            <person name="Dittami S.M."/>
            <person name="Doulbeau S."/>
            <person name="Elias M."/>
            <person name="Farnham G."/>
            <person name="Gachon C.M."/>
            <person name="Gschloessl B."/>
            <person name="Heesch S."/>
            <person name="Jabbari K."/>
            <person name="Jubin C."/>
            <person name="Kawai H."/>
            <person name="Kimura K."/>
            <person name="Kloareg B."/>
            <person name="Kupper F.C."/>
            <person name="Lang D."/>
            <person name="Le Bail A."/>
            <person name="Leblanc C."/>
            <person name="Lerouge P."/>
            <person name="Lohr M."/>
            <person name="Lopez P.J."/>
            <person name="Martens C."/>
            <person name="Maumus F."/>
            <person name="Michel G."/>
            <person name="Miranda-Saavedra D."/>
            <person name="Morales J."/>
            <person name="Moreau H."/>
            <person name="Motomura T."/>
            <person name="Nagasato C."/>
            <person name="Napoli C.A."/>
            <person name="Nelson D.R."/>
            <person name="Nyvall-Collen P."/>
            <person name="Peters A.F."/>
            <person name="Pommier C."/>
            <person name="Potin P."/>
            <person name="Poulain J."/>
            <person name="Quesneville H."/>
            <person name="Read B."/>
            <person name="Rensing S.A."/>
            <person name="Ritter A."/>
            <person name="Rousvoal S."/>
            <person name="Samanta M."/>
            <person name="Samson G."/>
            <person name="Schroeder D.C."/>
            <person name="Segurens B."/>
            <person name="Strittmatter M."/>
            <person name="Tonon T."/>
            <person name="Tregear J.W."/>
            <person name="Valentin K."/>
            <person name="von Dassow P."/>
            <person name="Yamagishi T."/>
            <person name="Van de Peer Y."/>
            <person name="Wincker P."/>
        </authorList>
    </citation>
    <scope>NUCLEOTIDE SEQUENCE [LARGE SCALE GENOMIC DNA]</scope>
    <source>
        <strain evidence="3">Ec32 / CCAP1310/4</strain>
    </source>
</reference>
<proteinExistence type="predicted"/>
<dbReference type="EMBL" id="FN649751">
    <property type="protein sequence ID" value="CBJ48985.1"/>
    <property type="molecule type" value="Genomic_DNA"/>
</dbReference>
<sequence>MFRFSRVSAETRRLVEHIQTSDAPLRNVPNPGRDLIHIPSFSWPYLGRNMRPLMESLCWILAAMTVGLHEAIARLQPRNAWDNSTSSGRQGTRGAFGEGEQPQISLTPPPSIATKDVRITVGFVMERWGNRSPHRLIQGVLEGMDRSRFRLVVFSQDYTGYYCEAGKALLEAAEEVKIFPWHPFAEGLTDPFADRGVIASVQVVFGHGHPVTSGSPGIDYFVSSDLFETTAHFVQVAELGVGEELLVASDVEDMVKKAVKLVTDSTRREKVSAAILGQKSRLSDPHRATREWEQFLERTVRSAISPDAKI</sequence>
<dbReference type="Proteomes" id="UP000002630">
    <property type="component" value="Linkage Group LG26"/>
</dbReference>
<dbReference type="OrthoDB" id="204220at2759"/>
<name>D7FHX4_ECTSI</name>
<protein>
    <submittedName>
        <fullName evidence="2">Uncharacterized protein</fullName>
    </submittedName>
</protein>
<gene>
    <name evidence="2" type="ORF">Esi_0115_0024</name>
</gene>
<feature type="compositionally biased region" description="Polar residues" evidence="1">
    <location>
        <begin position="81"/>
        <end position="90"/>
    </location>
</feature>
<organism evidence="2 3">
    <name type="scientific">Ectocarpus siliculosus</name>
    <name type="common">Brown alga</name>
    <name type="synonym">Conferva siliculosa</name>
    <dbReference type="NCBI Taxonomy" id="2880"/>
    <lineage>
        <taxon>Eukaryota</taxon>
        <taxon>Sar</taxon>
        <taxon>Stramenopiles</taxon>
        <taxon>Ochrophyta</taxon>
        <taxon>PX clade</taxon>
        <taxon>Phaeophyceae</taxon>
        <taxon>Ectocarpales</taxon>
        <taxon>Ectocarpaceae</taxon>
        <taxon>Ectocarpus</taxon>
    </lineage>
</organism>
<accession>D7FHX4</accession>
<dbReference type="EMBL" id="FN647841">
    <property type="protein sequence ID" value="CBJ48985.1"/>
    <property type="molecule type" value="Genomic_DNA"/>
</dbReference>
<feature type="region of interest" description="Disordered" evidence="1">
    <location>
        <begin position="80"/>
        <end position="109"/>
    </location>
</feature>
<evidence type="ECO:0000256" key="1">
    <source>
        <dbReference type="SAM" id="MobiDB-lite"/>
    </source>
</evidence>
<keyword evidence="3" id="KW-1185">Reference proteome</keyword>
<evidence type="ECO:0000313" key="2">
    <source>
        <dbReference type="EMBL" id="CBJ48985.1"/>
    </source>
</evidence>